<gene>
    <name evidence="1" type="ORF">LF41_2704</name>
</gene>
<reference evidence="1 2" key="1">
    <citation type="submission" date="2014-09" db="EMBL/GenBank/DDBJ databases">
        <title>Genome sequences of Lysobacter dokdonensis DS-58.</title>
        <authorList>
            <person name="Kim J.F."/>
            <person name="Kwak M.-J."/>
        </authorList>
    </citation>
    <scope>NUCLEOTIDE SEQUENCE [LARGE SCALE GENOMIC DNA]</scope>
    <source>
        <strain evidence="1 2">DS-58</strain>
    </source>
</reference>
<dbReference type="RefSeq" id="WP_152599918.1">
    <property type="nucleotide sequence ID" value="NZ_JRKJ01000007.1"/>
</dbReference>
<accession>A0A0A2X2I4</accession>
<dbReference type="Proteomes" id="UP000030518">
    <property type="component" value="Unassembled WGS sequence"/>
</dbReference>
<organism evidence="1 2">
    <name type="scientific">Lysobacter dokdonensis DS-58</name>
    <dbReference type="NCBI Taxonomy" id="1300345"/>
    <lineage>
        <taxon>Bacteria</taxon>
        <taxon>Pseudomonadati</taxon>
        <taxon>Pseudomonadota</taxon>
        <taxon>Gammaproteobacteria</taxon>
        <taxon>Lysobacterales</taxon>
        <taxon>Lysobacteraceae</taxon>
        <taxon>Noviluteimonas</taxon>
    </lineage>
</organism>
<keyword evidence="2" id="KW-1185">Reference proteome</keyword>
<name>A0A0A2X2I4_9GAMM</name>
<dbReference type="AlphaFoldDB" id="A0A0A2X2I4"/>
<evidence type="ECO:0000313" key="1">
    <source>
        <dbReference type="EMBL" id="KGQ19449.1"/>
    </source>
</evidence>
<dbReference type="STRING" id="1300345.LF41_2704"/>
<protein>
    <submittedName>
        <fullName evidence="1">Uncharacterized protein</fullName>
    </submittedName>
</protein>
<evidence type="ECO:0000313" key="2">
    <source>
        <dbReference type="Proteomes" id="UP000030518"/>
    </source>
</evidence>
<sequence length="62" mass="6912">MHGPNRPPRTQLHHQLLRVRAADLHVDAFIDERRPTAFEIGPMVLTALGAAALRVSVEIHPD</sequence>
<comment type="caution">
    <text evidence="1">The sequence shown here is derived from an EMBL/GenBank/DDBJ whole genome shotgun (WGS) entry which is preliminary data.</text>
</comment>
<proteinExistence type="predicted"/>
<dbReference type="EMBL" id="JRKJ01000007">
    <property type="protein sequence ID" value="KGQ19449.1"/>
    <property type="molecule type" value="Genomic_DNA"/>
</dbReference>